<evidence type="ECO:0000313" key="2">
    <source>
        <dbReference type="EMBL" id="REF94876.1"/>
    </source>
</evidence>
<dbReference type="SMART" id="SM00530">
    <property type="entry name" value="HTH_XRE"/>
    <property type="match status" value="1"/>
</dbReference>
<dbReference type="PROSITE" id="PS50943">
    <property type="entry name" value="HTH_CROC1"/>
    <property type="match status" value="1"/>
</dbReference>
<dbReference type="EMBL" id="QUMQ01000001">
    <property type="protein sequence ID" value="REF94876.1"/>
    <property type="molecule type" value="Genomic_DNA"/>
</dbReference>
<dbReference type="OrthoDB" id="3458445at2"/>
<reference evidence="2 3" key="1">
    <citation type="submission" date="2018-08" db="EMBL/GenBank/DDBJ databases">
        <title>Sequencing the genomes of 1000 actinobacteria strains.</title>
        <authorList>
            <person name="Klenk H.-P."/>
        </authorList>
    </citation>
    <scope>NUCLEOTIDE SEQUENCE [LARGE SCALE GENOMIC DNA]</scope>
    <source>
        <strain evidence="2 3">DSM 44099</strain>
    </source>
</reference>
<dbReference type="SUPFAM" id="SSF47413">
    <property type="entry name" value="lambda repressor-like DNA-binding domains"/>
    <property type="match status" value="1"/>
</dbReference>
<dbReference type="AlphaFoldDB" id="A0A3D9ZBS4"/>
<sequence length="294" mass="33341">MPTEDHGSTVPRRQLGRYLRRAREEAQVTVKAAADALEWSTPRIWRIENGTVGMRALDVKAMCELYEASPELTEALMALARETKAKGWWQSYGDALPSWFELYVGLEAAASRIRYLQSDVVPGLLQTKAYTREVIALDDPDLAAEEQERRLAVRMERQNLLRRKLPPAPTLEVILSEAVLRRPLEDREAMVGQVRFLAEANDLPNVTVRILPLKFGLHRWVAAGSFTILDFPKERGREPEPSTVYTDGPTGALYLDKPREVHSYEAIWIGASDRALNEAESSREIRALAEEYVR</sequence>
<dbReference type="RefSeq" id="WP_116066632.1">
    <property type="nucleotide sequence ID" value="NZ_BONB01000001.1"/>
</dbReference>
<dbReference type="Pfam" id="PF13560">
    <property type="entry name" value="HTH_31"/>
    <property type="match status" value="1"/>
</dbReference>
<accession>A0A3D9ZBS4</accession>
<dbReference type="InterPro" id="IPR043917">
    <property type="entry name" value="DUF5753"/>
</dbReference>
<evidence type="ECO:0000259" key="1">
    <source>
        <dbReference type="PROSITE" id="PS50943"/>
    </source>
</evidence>
<protein>
    <submittedName>
        <fullName evidence="2">Helix-turn-helix protein</fullName>
    </submittedName>
</protein>
<evidence type="ECO:0000313" key="3">
    <source>
        <dbReference type="Proteomes" id="UP000256913"/>
    </source>
</evidence>
<dbReference type="Proteomes" id="UP000256913">
    <property type="component" value="Unassembled WGS sequence"/>
</dbReference>
<dbReference type="InterPro" id="IPR001387">
    <property type="entry name" value="Cro/C1-type_HTH"/>
</dbReference>
<comment type="caution">
    <text evidence="2">The sequence shown here is derived from an EMBL/GenBank/DDBJ whole genome shotgun (WGS) entry which is preliminary data.</text>
</comment>
<name>A0A3D9ZBS4_9ACTN</name>
<feature type="domain" description="HTH cro/C1-type" evidence="1">
    <location>
        <begin position="19"/>
        <end position="73"/>
    </location>
</feature>
<dbReference type="GO" id="GO:0003677">
    <property type="term" value="F:DNA binding"/>
    <property type="evidence" value="ECO:0007669"/>
    <property type="project" value="InterPro"/>
</dbReference>
<gene>
    <name evidence="2" type="ORF">DFJ67_0821</name>
</gene>
<dbReference type="Gene3D" id="1.10.260.40">
    <property type="entry name" value="lambda repressor-like DNA-binding domains"/>
    <property type="match status" value="1"/>
</dbReference>
<keyword evidence="3" id="KW-1185">Reference proteome</keyword>
<dbReference type="Pfam" id="PF19054">
    <property type="entry name" value="DUF5753"/>
    <property type="match status" value="1"/>
</dbReference>
<organism evidence="2 3">
    <name type="scientific">Asanoa ferruginea</name>
    <dbReference type="NCBI Taxonomy" id="53367"/>
    <lineage>
        <taxon>Bacteria</taxon>
        <taxon>Bacillati</taxon>
        <taxon>Actinomycetota</taxon>
        <taxon>Actinomycetes</taxon>
        <taxon>Micromonosporales</taxon>
        <taxon>Micromonosporaceae</taxon>
        <taxon>Asanoa</taxon>
    </lineage>
</organism>
<proteinExistence type="predicted"/>
<dbReference type="CDD" id="cd00093">
    <property type="entry name" value="HTH_XRE"/>
    <property type="match status" value="1"/>
</dbReference>
<dbReference type="InterPro" id="IPR010982">
    <property type="entry name" value="Lambda_DNA-bd_dom_sf"/>
</dbReference>